<organism evidence="2">
    <name type="scientific">Chromera velia CCMP2878</name>
    <dbReference type="NCBI Taxonomy" id="1169474"/>
    <lineage>
        <taxon>Eukaryota</taxon>
        <taxon>Sar</taxon>
        <taxon>Alveolata</taxon>
        <taxon>Colpodellida</taxon>
        <taxon>Chromeraceae</taxon>
        <taxon>Chromera</taxon>
    </lineage>
</organism>
<feature type="compositionally biased region" description="Polar residues" evidence="1">
    <location>
        <begin position="290"/>
        <end position="304"/>
    </location>
</feature>
<dbReference type="EMBL" id="CDMZ01000717">
    <property type="protein sequence ID" value="CEM20151.1"/>
    <property type="molecule type" value="Genomic_DNA"/>
</dbReference>
<dbReference type="AlphaFoldDB" id="A0A0G4FYA0"/>
<feature type="region of interest" description="Disordered" evidence="1">
    <location>
        <begin position="255"/>
        <end position="323"/>
    </location>
</feature>
<feature type="compositionally biased region" description="Basic and acidic residues" evidence="1">
    <location>
        <begin position="268"/>
        <end position="279"/>
    </location>
</feature>
<sequence>MSDMPIVSQHEDDLNRSGEREGMSPEGTATQGGSPRFFRLVPNTSKRVSISVAMAPSEAGEQAGEGERRAEEEEQDLERGREDGQQEEGGVEAVRDEFDEVEDLDIPDDDNNAIRNVGTVKNAMLMRCISLCKALIVKAPNLQQILVGKNYIQKTGVTALCELLEKMKSMNTLVVNHNPLGDSAKSIAHLLPQCFGLATLLLDGNPQVGLEGVQLIKAAAVRCSTLKTCSLPALPDANTAQGGGAGVGSSAYNSFSGVPKDSSAEDSGTSRERGAHTSEESPGSGVPGPMTSQSRTDTLQTESKSLMEKASGQAEVLSSVEVA</sequence>
<feature type="compositionally biased region" description="Basic and acidic residues" evidence="1">
    <location>
        <begin position="65"/>
        <end position="84"/>
    </location>
</feature>
<feature type="compositionally biased region" description="Basic and acidic residues" evidence="1">
    <location>
        <begin position="9"/>
        <end position="23"/>
    </location>
</feature>
<feature type="region of interest" description="Disordered" evidence="1">
    <location>
        <begin position="1"/>
        <end position="98"/>
    </location>
</feature>
<accession>A0A0G4FYA0</accession>
<reference evidence="2" key="1">
    <citation type="submission" date="2014-11" db="EMBL/GenBank/DDBJ databases">
        <authorList>
            <person name="Otto D Thomas"/>
            <person name="Naeem Raeece"/>
        </authorList>
    </citation>
    <scope>NUCLEOTIDE SEQUENCE</scope>
</reference>
<dbReference type="InterPro" id="IPR032675">
    <property type="entry name" value="LRR_dom_sf"/>
</dbReference>
<dbReference type="VEuPathDB" id="CryptoDB:Cvel_3886"/>
<evidence type="ECO:0000313" key="2">
    <source>
        <dbReference type="EMBL" id="CEM20151.1"/>
    </source>
</evidence>
<dbReference type="SUPFAM" id="SSF52047">
    <property type="entry name" value="RNI-like"/>
    <property type="match status" value="1"/>
</dbReference>
<dbReference type="Gene3D" id="3.80.10.10">
    <property type="entry name" value="Ribonuclease Inhibitor"/>
    <property type="match status" value="1"/>
</dbReference>
<gene>
    <name evidence="2" type="ORF">Cvel_3886</name>
</gene>
<evidence type="ECO:0000256" key="1">
    <source>
        <dbReference type="SAM" id="MobiDB-lite"/>
    </source>
</evidence>
<name>A0A0G4FYA0_9ALVE</name>
<proteinExistence type="predicted"/>
<protein>
    <submittedName>
        <fullName evidence="2">Uncharacterized protein</fullName>
    </submittedName>
</protein>